<dbReference type="PANTHER" id="PTHR12450:SF25">
    <property type="entry name" value="FAM20 C-TERMINAL DOMAIN-CONTAINING PROTEIN"/>
    <property type="match status" value="1"/>
</dbReference>
<evidence type="ECO:0000256" key="6">
    <source>
        <dbReference type="PIRSR" id="PIRSR624869-2"/>
    </source>
</evidence>
<dbReference type="EMBL" id="OW240919">
    <property type="protein sequence ID" value="CAH2312255.1"/>
    <property type="molecule type" value="Genomic_DNA"/>
</dbReference>
<dbReference type="Pfam" id="PF06702">
    <property type="entry name" value="Fam20C"/>
    <property type="match status" value="1"/>
</dbReference>
<dbReference type="GO" id="GO:0016773">
    <property type="term" value="F:phosphotransferase activity, alcohol group as acceptor"/>
    <property type="evidence" value="ECO:0007669"/>
    <property type="project" value="TreeGrafter"/>
</dbReference>
<evidence type="ECO:0000313" key="11">
    <source>
        <dbReference type="Proteomes" id="UP001295444"/>
    </source>
</evidence>
<evidence type="ECO:0000256" key="5">
    <source>
        <dbReference type="ARBA" id="ARBA00023180"/>
    </source>
</evidence>
<evidence type="ECO:0000256" key="1">
    <source>
        <dbReference type="ARBA" id="ARBA00004555"/>
    </source>
</evidence>
<feature type="compositionally biased region" description="Basic residues" evidence="8">
    <location>
        <begin position="24"/>
        <end position="34"/>
    </location>
</feature>
<evidence type="ECO:0000256" key="2">
    <source>
        <dbReference type="ARBA" id="ARBA00006557"/>
    </source>
</evidence>
<evidence type="ECO:0000256" key="4">
    <source>
        <dbReference type="ARBA" id="ARBA00023157"/>
    </source>
</evidence>
<dbReference type="InterPro" id="IPR009581">
    <property type="entry name" value="FAM20_C"/>
</dbReference>
<organism evidence="10 11">
    <name type="scientific">Pelobates cultripes</name>
    <name type="common">Western spadefoot toad</name>
    <dbReference type="NCBI Taxonomy" id="61616"/>
    <lineage>
        <taxon>Eukaryota</taxon>
        <taxon>Metazoa</taxon>
        <taxon>Chordata</taxon>
        <taxon>Craniata</taxon>
        <taxon>Vertebrata</taxon>
        <taxon>Euteleostomi</taxon>
        <taxon>Amphibia</taxon>
        <taxon>Batrachia</taxon>
        <taxon>Anura</taxon>
        <taxon>Pelobatoidea</taxon>
        <taxon>Pelobatidae</taxon>
        <taxon>Pelobates</taxon>
    </lineage>
</organism>
<dbReference type="Proteomes" id="UP001295444">
    <property type="component" value="Chromosome 08"/>
</dbReference>
<protein>
    <submittedName>
        <fullName evidence="10">Extracellular serine threonine kinase FAM20C-like</fullName>
    </submittedName>
</protein>
<proteinExistence type="inferred from homology"/>
<feature type="binding site" evidence="6">
    <location>
        <begin position="336"/>
        <end position="339"/>
    </location>
    <ligand>
        <name>ATP</name>
        <dbReference type="ChEBI" id="CHEBI:30616"/>
    </ligand>
</feature>
<keyword evidence="7" id="KW-0479">Metal-binding</keyword>
<keyword evidence="7" id="KW-0464">Manganese</keyword>
<keyword evidence="4" id="KW-1015">Disulfide bond</keyword>
<dbReference type="GO" id="GO:0005524">
    <property type="term" value="F:ATP binding"/>
    <property type="evidence" value="ECO:0007669"/>
    <property type="project" value="UniProtKB-KW"/>
</dbReference>
<feature type="domain" description="FAM20 C-terminal" evidence="9">
    <location>
        <begin position="300"/>
        <end position="365"/>
    </location>
</feature>
<comment type="cofactor">
    <cofactor evidence="7">
        <name>Mn(2+)</name>
        <dbReference type="ChEBI" id="CHEBI:29035"/>
    </cofactor>
</comment>
<evidence type="ECO:0000256" key="8">
    <source>
        <dbReference type="SAM" id="MobiDB-lite"/>
    </source>
</evidence>
<keyword evidence="5" id="KW-0325">Glycoprotein</keyword>
<dbReference type="InterPro" id="IPR024869">
    <property type="entry name" value="FAM20"/>
</dbReference>
<evidence type="ECO:0000256" key="7">
    <source>
        <dbReference type="PIRSR" id="PIRSR624869-3"/>
    </source>
</evidence>
<dbReference type="GO" id="GO:0005794">
    <property type="term" value="C:Golgi apparatus"/>
    <property type="evidence" value="ECO:0007669"/>
    <property type="project" value="UniProtKB-SubCell"/>
</dbReference>
<evidence type="ECO:0000259" key="9">
    <source>
        <dbReference type="Pfam" id="PF06702"/>
    </source>
</evidence>
<evidence type="ECO:0000313" key="10">
    <source>
        <dbReference type="EMBL" id="CAH2312255.1"/>
    </source>
</evidence>
<keyword evidence="11" id="KW-1185">Reference proteome</keyword>
<reference evidence="10" key="1">
    <citation type="submission" date="2022-03" db="EMBL/GenBank/DDBJ databases">
        <authorList>
            <person name="Alioto T."/>
            <person name="Alioto T."/>
            <person name="Gomez Garrido J."/>
        </authorList>
    </citation>
    <scope>NUCLEOTIDE SEQUENCE</scope>
</reference>
<evidence type="ECO:0000256" key="3">
    <source>
        <dbReference type="ARBA" id="ARBA00023034"/>
    </source>
</evidence>
<keyword evidence="6" id="KW-0067">ATP-binding</keyword>
<dbReference type="PANTHER" id="PTHR12450">
    <property type="entry name" value="DENTIN MATRIX PROTEIN 4 PROTEIN FAM20"/>
    <property type="match status" value="1"/>
</dbReference>
<feature type="binding site" evidence="6">
    <location>
        <position position="253"/>
    </location>
    <ligand>
        <name>ATP</name>
        <dbReference type="ChEBI" id="CHEBI:30616"/>
    </ligand>
</feature>
<dbReference type="GO" id="GO:0016301">
    <property type="term" value="F:kinase activity"/>
    <property type="evidence" value="ECO:0007669"/>
    <property type="project" value="UniProtKB-KW"/>
</dbReference>
<dbReference type="AlphaFoldDB" id="A0AAD1T0C2"/>
<dbReference type="GO" id="GO:0070166">
    <property type="term" value="P:enamel mineralization"/>
    <property type="evidence" value="ECO:0007669"/>
    <property type="project" value="TreeGrafter"/>
</dbReference>
<comment type="similarity">
    <text evidence="2">Belongs to the FAM20 family.</text>
</comment>
<sequence>MHFALDISSYSIISCPCSSDNHPRSKVHHVRKPPPARALQDISSNSNSSTHVSSMDIILGIKEKPAEFKISKKSAKEYSGSKLDALFRHPLYKTRMPTIKEEDKLFKVNPNEKFTLKGSGSDEWVSADMQFVLPTGETPEDTYPTWLKFHIGINRYELYPRQDPLIPILLKDLSSQRILQSVTLIFSLAHFFCFQQMRFKADYLICIIIQIPGGTQLKLLMTFPNYGQALFKPMKQSRDQETPEDFFYFSDFERHNAEIAAFHLDRILDFRRIPPVAGRLVNITKEVRDITTDKKLYRTFYISPANNVCFYGECSYYCSMEHGLCGKPDLLEGSMAAFLPDSALAKRKSWRSPWRRSYHKSKKAE</sequence>
<dbReference type="GO" id="GO:0046872">
    <property type="term" value="F:metal ion binding"/>
    <property type="evidence" value="ECO:0007669"/>
    <property type="project" value="UniProtKB-KW"/>
</dbReference>
<feature type="binding site" evidence="7">
    <location>
        <position position="253"/>
    </location>
    <ligand>
        <name>Mn(2+)</name>
        <dbReference type="ChEBI" id="CHEBI:29035"/>
    </ligand>
</feature>
<feature type="region of interest" description="Disordered" evidence="8">
    <location>
        <begin position="24"/>
        <end position="50"/>
    </location>
</feature>
<keyword evidence="10" id="KW-0418">Kinase</keyword>
<comment type="subcellular location">
    <subcellularLocation>
        <location evidence="1">Golgi apparatus</location>
    </subcellularLocation>
</comment>
<feature type="binding site" evidence="6">
    <location>
        <position position="216"/>
    </location>
    <ligand>
        <name>ATP</name>
        <dbReference type="ChEBI" id="CHEBI:30616"/>
    </ligand>
</feature>
<accession>A0AAD1T0C2</accession>
<name>A0AAD1T0C2_PELCU</name>
<feature type="binding site" evidence="6">
    <location>
        <position position="232"/>
    </location>
    <ligand>
        <name>ATP</name>
        <dbReference type="ChEBI" id="CHEBI:30616"/>
    </ligand>
</feature>
<gene>
    <name evidence="10" type="ORF">PECUL_23A018501</name>
</gene>
<keyword evidence="10" id="KW-0808">Transferase</keyword>
<keyword evidence="3" id="KW-0333">Golgi apparatus</keyword>
<keyword evidence="6" id="KW-0547">Nucleotide-binding</keyword>